<dbReference type="AlphaFoldDB" id="A0AAE9XG34"/>
<dbReference type="InterPro" id="IPR024515">
    <property type="entry name" value="DUF3397"/>
</dbReference>
<dbReference type="Proteomes" id="UP001179600">
    <property type="component" value="Chromosome"/>
</dbReference>
<proteinExistence type="predicted"/>
<gene>
    <name evidence="2" type="ORF">PML95_04830</name>
</gene>
<keyword evidence="1" id="KW-1133">Transmembrane helix</keyword>
<evidence type="ECO:0000256" key="1">
    <source>
        <dbReference type="SAM" id="Phobius"/>
    </source>
</evidence>
<dbReference type="EMBL" id="CP116507">
    <property type="protein sequence ID" value="WCG23552.1"/>
    <property type="molecule type" value="Genomic_DNA"/>
</dbReference>
<name>A0AAE9XG34_9ENTE</name>
<evidence type="ECO:0000313" key="2">
    <source>
        <dbReference type="EMBL" id="WCG23552.1"/>
    </source>
</evidence>
<accession>A0AAE9XG34</accession>
<feature type="transmembrane region" description="Helical" evidence="1">
    <location>
        <begin position="98"/>
        <end position="119"/>
    </location>
</feature>
<keyword evidence="1" id="KW-0812">Transmembrane</keyword>
<feature type="transmembrane region" description="Helical" evidence="1">
    <location>
        <begin position="6"/>
        <end position="26"/>
    </location>
</feature>
<evidence type="ECO:0000313" key="3">
    <source>
        <dbReference type="Proteomes" id="UP001179600"/>
    </source>
</evidence>
<reference evidence="2" key="1">
    <citation type="submission" date="2023-01" db="EMBL/GenBank/DDBJ databases">
        <title>Oxazolidinone resistance genes in florfenicol resistant enterococci from beef cattle and veal calves at slaughter.</title>
        <authorList>
            <person name="Biggel M."/>
        </authorList>
    </citation>
    <scope>NUCLEOTIDE SEQUENCE</scope>
    <source>
        <strain evidence="2">K204-1</strain>
    </source>
</reference>
<keyword evidence="1" id="KW-0472">Membrane</keyword>
<dbReference type="GeneID" id="72384903"/>
<dbReference type="Pfam" id="PF11877">
    <property type="entry name" value="DUF3397"/>
    <property type="match status" value="1"/>
</dbReference>
<feature type="transmembrane region" description="Helical" evidence="1">
    <location>
        <begin position="66"/>
        <end position="86"/>
    </location>
</feature>
<protein>
    <submittedName>
        <fullName evidence="2">DUF3397 domain-containing protein</fullName>
    </submittedName>
</protein>
<organism evidence="2 3">
    <name type="scientific">Vagococcus lutrae</name>
    <dbReference type="NCBI Taxonomy" id="81947"/>
    <lineage>
        <taxon>Bacteria</taxon>
        <taxon>Bacillati</taxon>
        <taxon>Bacillota</taxon>
        <taxon>Bacilli</taxon>
        <taxon>Lactobacillales</taxon>
        <taxon>Enterococcaceae</taxon>
        <taxon>Vagococcus</taxon>
    </lineage>
</organism>
<dbReference type="RefSeq" id="WP_126762600.1">
    <property type="nucleotide sequence ID" value="NZ_BKBT01000009.1"/>
</dbReference>
<sequence length="120" mass="14107">MSTFNVVRLLWYLFPILVIFACNYLVQRLSLYEKIGLKSPDLATFFLFIGLHFLSKELFEISVLPYVLILVLFIGMGVAIGHARYFGDIQYRRFFKMFWRITFLVLIVVYIGLAIYGIFT</sequence>